<name>A0A502GT40_9BACT</name>
<dbReference type="AlphaFoldDB" id="A0A502GT40"/>
<dbReference type="EMBL" id="RCYZ01000006">
    <property type="protein sequence ID" value="TPG64632.1"/>
    <property type="molecule type" value="Genomic_DNA"/>
</dbReference>
<evidence type="ECO:0008006" key="3">
    <source>
        <dbReference type="Google" id="ProtNLM"/>
    </source>
</evidence>
<reference evidence="1 2" key="1">
    <citation type="journal article" date="2019" name="Environ. Microbiol.">
        <title>Species interactions and distinct microbial communities in high Arctic permafrost affected cryosols are associated with the CH4 and CO2 gas fluxes.</title>
        <authorList>
            <person name="Altshuler I."/>
            <person name="Hamel J."/>
            <person name="Turney S."/>
            <person name="Magnuson E."/>
            <person name="Levesque R."/>
            <person name="Greer C."/>
            <person name="Whyte L.G."/>
        </authorList>
    </citation>
    <scope>NUCLEOTIDE SEQUENCE [LARGE SCALE GENOMIC DNA]</scope>
    <source>
        <strain evidence="1 2">S9.2P</strain>
    </source>
</reference>
<protein>
    <recommendedName>
        <fullName evidence="3">DUF4297 domain-containing protein</fullName>
    </recommendedName>
</protein>
<comment type="caution">
    <text evidence="1">The sequence shown here is derived from an EMBL/GenBank/DDBJ whole genome shotgun (WGS) entry which is preliminary data.</text>
</comment>
<evidence type="ECO:0000313" key="1">
    <source>
        <dbReference type="EMBL" id="TPG64632.1"/>
    </source>
</evidence>
<organism evidence="1 2">
    <name type="scientific">Hymenobacter nivis</name>
    <dbReference type="NCBI Taxonomy" id="1850093"/>
    <lineage>
        <taxon>Bacteria</taxon>
        <taxon>Pseudomonadati</taxon>
        <taxon>Bacteroidota</taxon>
        <taxon>Cytophagia</taxon>
        <taxon>Cytophagales</taxon>
        <taxon>Hymenobacteraceae</taxon>
        <taxon>Hymenobacter</taxon>
    </lineage>
</organism>
<proteinExistence type="predicted"/>
<evidence type="ECO:0000313" key="2">
    <source>
        <dbReference type="Proteomes" id="UP000317646"/>
    </source>
</evidence>
<gene>
    <name evidence="1" type="ORF">EAH73_15830</name>
</gene>
<sequence length="1108" mass="127745">MSIAKLYLFNKNTDASAAMRGYQYQVFKTLETWLDNFLNSRDETIYCDYEEDIFQHDEVTQAARFRQLKLYSSNFSFSSEEIKKALAHFFMLHVKTDHAAKDKEFVFEANSRVADFREGNQADLLRRWVADQEAMPDALLGECAKQVKTVVSKFIQDRAQELEDQLAEREKKSAGDADKLLQIQNEQHTLQEALAVFHRLTDGDWDAFTRSIKWQFEGVAPADAFAGTIRRIEEQIAELPFDIPQARQEGMFGVLCKRVVIKASESEPENRTLIGEELRGLILENGTEEEQWYQEVFTKWSQARQPDDFRLGEFYEVLKAVKFCRWSKNLMSHDAFWFILLDWYIAHLAGQPGLRKSAIYERVMLQLRPMEYLTPPSGDLMGSEGFVREYFQDLTPSTDITDFENTQSLLMIVWAVVGMGKAALEPTEVAEWQRQHNELMEQQFAQTANPAERCRLLESRFNRLFVVHSRARTEEIVAELLAPLEELYSQVKTATLYDASQLSSRLHTLIKLLIQVDETENELVIEALRDYVRRLDKEVVQEKKGAHQAARQLVAEGMEYLKSSNRTALLKALRDFHDAKDRWLQAETFEGYTLALLNIAQVYSAMDMHFAAKYYGLWAAWVSWQKGSRELLKRIAQGYGMAFHADFTQGAWFSALLDFEFYIMTRHEFDTQPLDAEEAEMPRKIITDYGFILYAAPVLAPHLQALAQAKLTATGYLKEDYLDELLAMLQTELPEPKLREGLVRNFTDAPLSDMGSERTIRFHALGMEWHVHFLNNYELTALGEEFCAMLQILLAEIALSKADFHLPQGIVDITLELTTDVRPPEQLLEDQKSKWKVFVQHVESTDFEVVKLGIAWVTIALRSILHDISLLPVKEFDEAFWGLFSQGNLASKSMQVTSYQRMYRSMFSKESFDDLFRHLFSPVEAVPGFPNENAAMQLKAGLSKKYNQADALRLVAKRFKKVTRNLHVTLARLKQDAGFGPWLEGLRSEGWQDWMILWAMMTFMVNYKAQKAIEGRQFASGEEEQKALAVEFRRIIELDEIQAPGIFPLQAFQSRGFKRTLSHTPIAVLESFGLENKARVPNPKAVKKFLDERFNVQVDNDDEHNPLL</sequence>
<dbReference type="OrthoDB" id="2966407at2"/>
<keyword evidence="2" id="KW-1185">Reference proteome</keyword>
<dbReference type="RefSeq" id="WP_140468269.1">
    <property type="nucleotide sequence ID" value="NZ_RCYZ01000006.1"/>
</dbReference>
<accession>A0A502GT40</accession>
<dbReference type="Proteomes" id="UP000317646">
    <property type="component" value="Unassembled WGS sequence"/>
</dbReference>